<evidence type="ECO:0008006" key="3">
    <source>
        <dbReference type="Google" id="ProtNLM"/>
    </source>
</evidence>
<protein>
    <recommendedName>
        <fullName evidence="3">TIGR02646 family protein</fullName>
    </recommendedName>
</protein>
<reference evidence="1 2" key="1">
    <citation type="submission" date="2021-02" db="EMBL/GenBank/DDBJ databases">
        <authorList>
            <person name="Jung H.S."/>
            <person name="Chun B.H."/>
            <person name="Jeon C.O."/>
        </authorList>
    </citation>
    <scope>NUCLEOTIDE SEQUENCE [LARGE SCALE GENOMIC DNA]</scope>
    <source>
        <strain evidence="1 2">LMG 25203</strain>
    </source>
</reference>
<organism evidence="1 2">
    <name type="scientific">Flavobacterium macrobrachii</name>
    <dbReference type="NCBI Taxonomy" id="591204"/>
    <lineage>
        <taxon>Bacteria</taxon>
        <taxon>Pseudomonadati</taxon>
        <taxon>Bacteroidota</taxon>
        <taxon>Flavobacteriia</taxon>
        <taxon>Flavobacteriales</taxon>
        <taxon>Flavobacteriaceae</taxon>
        <taxon>Flavobacterium</taxon>
    </lineage>
</organism>
<gene>
    <name evidence="1" type="ORF">H9X54_004830</name>
</gene>
<keyword evidence="2" id="KW-1185">Reference proteome</keyword>
<evidence type="ECO:0000313" key="2">
    <source>
        <dbReference type="Proteomes" id="UP000759529"/>
    </source>
</evidence>
<comment type="caution">
    <text evidence="1">The sequence shown here is derived from an EMBL/GenBank/DDBJ whole genome shotgun (WGS) entry which is preliminary data.</text>
</comment>
<dbReference type="EMBL" id="JACSOD020000444">
    <property type="protein sequence ID" value="MBM6498626.1"/>
    <property type="molecule type" value="Genomic_DNA"/>
</dbReference>
<name>A0ABS2CUP7_9FLAO</name>
<accession>A0ABS2CUP7</accession>
<dbReference type="RefSeq" id="WP_187657877.1">
    <property type="nucleotide sequence ID" value="NZ_JACSOD020000444.1"/>
</dbReference>
<dbReference type="Proteomes" id="UP000759529">
    <property type="component" value="Unassembled WGS sequence"/>
</dbReference>
<proteinExistence type="predicted"/>
<evidence type="ECO:0000313" key="1">
    <source>
        <dbReference type="EMBL" id="MBM6498626.1"/>
    </source>
</evidence>
<sequence>MIYIDLENNPPSQDWIDRADIVTQELVDAVDSVLRNQIIDANQPLWNELKNHLSSLNNDKCWYTESINSGAHCHVDHFRPKKEVIDENGVKTEGYWWLAFDWMNYRFSGPAANVRKRSYFHVNANRALNYADNLNLEDILFLDPIKFRDPEELAFDNEGIVRPKATNKTLRNYKRARYSIIRLNLNSPSLIDKRKDKYRNAVILLMRINKKLDLQSIVFDQAREIEIETDMRQLWLMCSKNSEFSASVKYCLKSSGFDWAKEIVEKAA</sequence>